<evidence type="ECO:0000259" key="5">
    <source>
        <dbReference type="Pfam" id="PF00149"/>
    </source>
</evidence>
<comment type="similarity">
    <text evidence="4">Belongs to the cyclic nucleotide phosphodiesterase class-III family.</text>
</comment>
<dbReference type="PANTHER" id="PTHR42988">
    <property type="entry name" value="PHOSPHOHYDROLASE"/>
    <property type="match status" value="1"/>
</dbReference>
<keyword evidence="7" id="KW-1185">Reference proteome</keyword>
<dbReference type="Gene3D" id="3.60.21.10">
    <property type="match status" value="1"/>
</dbReference>
<gene>
    <name evidence="6" type="ORF">SAMN02745193_02363</name>
</gene>
<evidence type="ECO:0000256" key="2">
    <source>
        <dbReference type="ARBA" id="ARBA00022801"/>
    </source>
</evidence>
<proteinExistence type="inferred from homology"/>
<name>A0A1M7STZ1_9SPHN</name>
<dbReference type="RefSeq" id="WP_072675207.1">
    <property type="nucleotide sequence ID" value="NZ_FRDF01000014.1"/>
</dbReference>
<evidence type="ECO:0000256" key="4">
    <source>
        <dbReference type="ARBA" id="ARBA00025742"/>
    </source>
</evidence>
<dbReference type="STRING" id="198312.SAMN02745193_02363"/>
<evidence type="ECO:0000313" key="7">
    <source>
        <dbReference type="Proteomes" id="UP000184391"/>
    </source>
</evidence>
<dbReference type="GO" id="GO:0016787">
    <property type="term" value="F:hydrolase activity"/>
    <property type="evidence" value="ECO:0007669"/>
    <property type="project" value="UniProtKB-KW"/>
</dbReference>
<dbReference type="GO" id="GO:0046872">
    <property type="term" value="F:metal ion binding"/>
    <property type="evidence" value="ECO:0007669"/>
    <property type="project" value="UniProtKB-KW"/>
</dbReference>
<dbReference type="AlphaFoldDB" id="A0A1M7STZ1"/>
<keyword evidence="3" id="KW-0408">Iron</keyword>
<evidence type="ECO:0000256" key="3">
    <source>
        <dbReference type="ARBA" id="ARBA00023004"/>
    </source>
</evidence>
<sequence>MTTRLFHISDVHFGVEDRAALDAVARAVAEERPDAVICTGDLTQRAKHSEYARAAEWFASLGVPVVLEPGNHDMPYYNPWERFTDPFRRYNRLRKTVGSELASPDVVLVPLRTTVRIQRRIPWSDGVIKRAAIEETLARLATLEGDPRTILVTAHHPLLGPRDDGKNPTIGGDEAFARIAAAGAHAILSGHVHVPFDEVRSRAGHSARMIGAGTLSTRLRHGAPASWRVITCAPGGVIDSELRLVAAPLPA</sequence>
<keyword evidence="2" id="KW-0378">Hydrolase</keyword>
<dbReference type="EMBL" id="FRDF01000014">
    <property type="protein sequence ID" value="SHN62027.1"/>
    <property type="molecule type" value="Genomic_DNA"/>
</dbReference>
<accession>A0A1M7STZ1</accession>
<organism evidence="6 7">
    <name type="scientific">Erythrobacter sanguineus</name>
    <dbReference type="NCBI Taxonomy" id="198312"/>
    <lineage>
        <taxon>Bacteria</taxon>
        <taxon>Pseudomonadati</taxon>
        <taxon>Pseudomonadota</taxon>
        <taxon>Alphaproteobacteria</taxon>
        <taxon>Sphingomonadales</taxon>
        <taxon>Erythrobacteraceae</taxon>
        <taxon>Erythrobacter/Porphyrobacter group</taxon>
        <taxon>Erythrobacter</taxon>
    </lineage>
</organism>
<protein>
    <submittedName>
        <fullName evidence="6">3',5'-cyclic AMP phosphodiesterase CpdA</fullName>
    </submittedName>
</protein>
<dbReference type="PANTHER" id="PTHR42988:SF2">
    <property type="entry name" value="CYCLIC NUCLEOTIDE PHOSPHODIESTERASE CBUA0032-RELATED"/>
    <property type="match status" value="1"/>
</dbReference>
<dbReference type="InterPro" id="IPR029052">
    <property type="entry name" value="Metallo-depent_PP-like"/>
</dbReference>
<reference evidence="7" key="1">
    <citation type="submission" date="2016-12" db="EMBL/GenBank/DDBJ databases">
        <authorList>
            <person name="Varghese N."/>
            <person name="Submissions S."/>
        </authorList>
    </citation>
    <scope>NUCLEOTIDE SEQUENCE [LARGE SCALE GENOMIC DNA]</scope>
    <source>
        <strain evidence="7">DSM 11032</strain>
    </source>
</reference>
<dbReference type="Proteomes" id="UP000184391">
    <property type="component" value="Unassembled WGS sequence"/>
</dbReference>
<dbReference type="OrthoDB" id="651281at2"/>
<evidence type="ECO:0000313" key="6">
    <source>
        <dbReference type="EMBL" id="SHN62027.1"/>
    </source>
</evidence>
<dbReference type="InterPro" id="IPR050884">
    <property type="entry name" value="CNP_phosphodiesterase-III"/>
</dbReference>
<dbReference type="Pfam" id="PF00149">
    <property type="entry name" value="Metallophos"/>
    <property type="match status" value="1"/>
</dbReference>
<dbReference type="SUPFAM" id="SSF56300">
    <property type="entry name" value="Metallo-dependent phosphatases"/>
    <property type="match status" value="1"/>
</dbReference>
<feature type="domain" description="Calcineurin-like phosphoesterase" evidence="5">
    <location>
        <begin position="4"/>
        <end position="195"/>
    </location>
</feature>
<keyword evidence="1" id="KW-0479">Metal-binding</keyword>
<evidence type="ECO:0000256" key="1">
    <source>
        <dbReference type="ARBA" id="ARBA00022723"/>
    </source>
</evidence>
<dbReference type="InterPro" id="IPR004843">
    <property type="entry name" value="Calcineurin-like_PHP"/>
</dbReference>